<protein>
    <submittedName>
        <fullName evidence="2">Helix-turn-helix transcriptional regulator</fullName>
    </submittedName>
</protein>
<dbReference type="RefSeq" id="WP_087836811.1">
    <property type="nucleotide sequence ID" value="NZ_BAAAEN010000005.1"/>
</dbReference>
<dbReference type="PROSITE" id="PS50943">
    <property type="entry name" value="HTH_CROC1"/>
    <property type="match status" value="1"/>
</dbReference>
<dbReference type="InterPro" id="IPR001387">
    <property type="entry name" value="Cro/C1-type_HTH"/>
</dbReference>
<organism evidence="2 3">
    <name type="scientific">Pigmentiphaga daeguensis</name>
    <dbReference type="NCBI Taxonomy" id="414049"/>
    <lineage>
        <taxon>Bacteria</taxon>
        <taxon>Pseudomonadati</taxon>
        <taxon>Pseudomonadota</taxon>
        <taxon>Betaproteobacteria</taxon>
        <taxon>Burkholderiales</taxon>
        <taxon>Alcaligenaceae</taxon>
        <taxon>Pigmentiphaga</taxon>
    </lineage>
</organism>
<dbReference type="CDD" id="cd00093">
    <property type="entry name" value="HTH_XRE"/>
    <property type="match status" value="1"/>
</dbReference>
<evidence type="ECO:0000313" key="3">
    <source>
        <dbReference type="Proteomes" id="UP001501706"/>
    </source>
</evidence>
<keyword evidence="3" id="KW-1185">Reference proteome</keyword>
<evidence type="ECO:0000313" key="2">
    <source>
        <dbReference type="EMBL" id="GAA0502653.1"/>
    </source>
</evidence>
<name>A0ABP3LLA7_9BURK</name>
<sequence length="113" mass="12512">MSTNHTIINTSDGRPAFVVLPYDEYIALTGNKPRIPAGEAVPHEVISLQVKNGWSLIRAWREYLGITQAEMAARLEVRQPTYANMEGPDARPRKATRARIAQALGISLDQLDA</sequence>
<dbReference type="SUPFAM" id="SSF47413">
    <property type="entry name" value="lambda repressor-like DNA-binding domains"/>
    <property type="match status" value="1"/>
</dbReference>
<proteinExistence type="predicted"/>
<dbReference type="Gene3D" id="1.10.260.40">
    <property type="entry name" value="lambda repressor-like DNA-binding domains"/>
    <property type="match status" value="1"/>
</dbReference>
<feature type="domain" description="HTH cro/C1-type" evidence="1">
    <location>
        <begin position="57"/>
        <end position="111"/>
    </location>
</feature>
<comment type="caution">
    <text evidence="2">The sequence shown here is derived from an EMBL/GenBank/DDBJ whole genome shotgun (WGS) entry which is preliminary data.</text>
</comment>
<dbReference type="SMART" id="SM00530">
    <property type="entry name" value="HTH_XRE"/>
    <property type="match status" value="1"/>
</dbReference>
<dbReference type="EMBL" id="BAAAEN010000005">
    <property type="protein sequence ID" value="GAA0502653.1"/>
    <property type="molecule type" value="Genomic_DNA"/>
</dbReference>
<gene>
    <name evidence="2" type="ORF">GCM10009097_19430</name>
</gene>
<reference evidence="3" key="1">
    <citation type="journal article" date="2019" name="Int. J. Syst. Evol. Microbiol.">
        <title>The Global Catalogue of Microorganisms (GCM) 10K type strain sequencing project: providing services to taxonomists for standard genome sequencing and annotation.</title>
        <authorList>
            <consortium name="The Broad Institute Genomics Platform"/>
            <consortium name="The Broad Institute Genome Sequencing Center for Infectious Disease"/>
            <person name="Wu L."/>
            <person name="Ma J."/>
        </authorList>
    </citation>
    <scope>NUCLEOTIDE SEQUENCE [LARGE SCALE GENOMIC DNA]</scope>
    <source>
        <strain evidence="3">JCM 14330</strain>
    </source>
</reference>
<dbReference type="Proteomes" id="UP001501706">
    <property type="component" value="Unassembled WGS sequence"/>
</dbReference>
<dbReference type="InterPro" id="IPR010982">
    <property type="entry name" value="Lambda_DNA-bd_dom_sf"/>
</dbReference>
<accession>A0ABP3LLA7</accession>
<evidence type="ECO:0000259" key="1">
    <source>
        <dbReference type="PROSITE" id="PS50943"/>
    </source>
</evidence>
<dbReference type="Pfam" id="PF01381">
    <property type="entry name" value="HTH_3"/>
    <property type="match status" value="1"/>
</dbReference>